<dbReference type="PRINTS" id="PR00996">
    <property type="entry name" value="CHERMTFRASE"/>
</dbReference>
<keyword evidence="9" id="KW-1185">Reference proteome</keyword>
<evidence type="ECO:0000259" key="7">
    <source>
        <dbReference type="PROSITE" id="PS50123"/>
    </source>
</evidence>
<dbReference type="Gene3D" id="1.10.155.10">
    <property type="entry name" value="Chemotaxis receptor methyltransferase CheR, N-terminal domain"/>
    <property type="match status" value="1"/>
</dbReference>
<evidence type="ECO:0000256" key="3">
    <source>
        <dbReference type="ARBA" id="ARBA00022603"/>
    </source>
</evidence>
<evidence type="ECO:0000256" key="6">
    <source>
        <dbReference type="SAM" id="MobiDB-lite"/>
    </source>
</evidence>
<feature type="compositionally biased region" description="Low complexity" evidence="6">
    <location>
        <begin position="9"/>
        <end position="32"/>
    </location>
</feature>
<dbReference type="EMBL" id="RBIL01000002">
    <property type="protein sequence ID" value="RKQ87468.1"/>
    <property type="molecule type" value="Genomic_DNA"/>
</dbReference>
<comment type="caution">
    <text evidence="8">The sequence shown here is derived from an EMBL/GenBank/DDBJ whole genome shotgun (WGS) entry which is preliminary data.</text>
</comment>
<dbReference type="PANTHER" id="PTHR24422:SF19">
    <property type="entry name" value="CHEMOTAXIS PROTEIN METHYLTRANSFERASE"/>
    <property type="match status" value="1"/>
</dbReference>
<dbReference type="OrthoDB" id="9816309at2"/>
<dbReference type="Pfam" id="PF03705">
    <property type="entry name" value="CheR_N"/>
    <property type="match status" value="1"/>
</dbReference>
<dbReference type="PROSITE" id="PS50123">
    <property type="entry name" value="CHER"/>
    <property type="match status" value="1"/>
</dbReference>
<dbReference type="GO" id="GO:0008983">
    <property type="term" value="F:protein-glutamate O-methyltransferase activity"/>
    <property type="evidence" value="ECO:0007669"/>
    <property type="project" value="UniProtKB-EC"/>
</dbReference>
<dbReference type="InterPro" id="IPR000780">
    <property type="entry name" value="CheR_MeTrfase"/>
</dbReference>
<evidence type="ECO:0000256" key="2">
    <source>
        <dbReference type="ARBA" id="ARBA00012534"/>
    </source>
</evidence>
<feature type="region of interest" description="Disordered" evidence="6">
    <location>
        <begin position="1"/>
        <end position="66"/>
    </location>
</feature>
<dbReference type="EC" id="2.1.1.80" evidence="2"/>
<dbReference type="InterPro" id="IPR022641">
    <property type="entry name" value="CheR_N"/>
</dbReference>
<dbReference type="SUPFAM" id="SSF47757">
    <property type="entry name" value="Chemotaxis receptor methyltransferase CheR, N-terminal domain"/>
    <property type="match status" value="1"/>
</dbReference>
<evidence type="ECO:0000256" key="5">
    <source>
        <dbReference type="ARBA" id="ARBA00022691"/>
    </source>
</evidence>
<dbReference type="SUPFAM" id="SSF53335">
    <property type="entry name" value="S-adenosyl-L-methionine-dependent methyltransferases"/>
    <property type="match status" value="1"/>
</dbReference>
<feature type="domain" description="CheR-type methyltransferase" evidence="7">
    <location>
        <begin position="60"/>
        <end position="325"/>
    </location>
</feature>
<gene>
    <name evidence="8" type="ORF">C8N24_5490</name>
</gene>
<dbReference type="InterPro" id="IPR036804">
    <property type="entry name" value="CheR_N_sf"/>
</dbReference>
<dbReference type="Proteomes" id="UP000278962">
    <property type="component" value="Unassembled WGS sequence"/>
</dbReference>
<dbReference type="RefSeq" id="WP_121256053.1">
    <property type="nucleotide sequence ID" value="NZ_RBIL01000002.1"/>
</dbReference>
<evidence type="ECO:0000256" key="1">
    <source>
        <dbReference type="ARBA" id="ARBA00001541"/>
    </source>
</evidence>
<protein>
    <recommendedName>
        <fullName evidence="2">protein-glutamate O-methyltransferase</fullName>
        <ecNumber evidence="2">2.1.1.80</ecNumber>
    </recommendedName>
</protein>
<reference evidence="8 9" key="1">
    <citation type="submission" date="2018-10" db="EMBL/GenBank/DDBJ databases">
        <title>Genomic Encyclopedia of Archaeal and Bacterial Type Strains, Phase II (KMG-II): from individual species to whole genera.</title>
        <authorList>
            <person name="Goeker M."/>
        </authorList>
    </citation>
    <scope>NUCLEOTIDE SEQUENCE [LARGE SCALE GENOMIC DNA]</scope>
    <source>
        <strain evidence="8 9">DSM 14954</strain>
    </source>
</reference>
<dbReference type="Pfam" id="PF01739">
    <property type="entry name" value="CheR"/>
    <property type="match status" value="1"/>
</dbReference>
<keyword evidence="4 8" id="KW-0808">Transferase</keyword>
<dbReference type="InterPro" id="IPR022642">
    <property type="entry name" value="CheR_C"/>
</dbReference>
<evidence type="ECO:0000256" key="4">
    <source>
        <dbReference type="ARBA" id="ARBA00022679"/>
    </source>
</evidence>
<dbReference type="CDD" id="cd02440">
    <property type="entry name" value="AdoMet_MTases"/>
    <property type="match status" value="1"/>
</dbReference>
<evidence type="ECO:0000313" key="9">
    <source>
        <dbReference type="Proteomes" id="UP000278962"/>
    </source>
</evidence>
<dbReference type="AlphaFoldDB" id="A0A660L215"/>
<dbReference type="PANTHER" id="PTHR24422">
    <property type="entry name" value="CHEMOTAXIS PROTEIN METHYLTRANSFERASE"/>
    <property type="match status" value="1"/>
</dbReference>
<sequence length="325" mass="36681">MTPPPRTPRTPLTPRTPTAPRTPLATRTPITPKGVERPARTPLAPRPAVTRPAAAAPARPSVGTASLKSDDFTALCELVRSLCGVDLLQYKRNQMERRVRTWTERRGTPDLTEYGKILRKDSEELDAFLDRVTINVSHLWRHEDQFEVLRNKILPELAERKRLKIWSAGSSYGAEAYTIAAVCRETIPNIPVEIVGTDLDKRMVARAREGYFTPEDARTSPKAMLQKHFTPRTDGGWQAKPELKRMVRFESGDLLRMAVPSARYDVVFCRNTVIYFTEEVRDALHERLVKAMSPGGYLVVGTSERVSDPKALGLTSPYHFIYQKS</sequence>
<accession>A0A660L215</accession>
<dbReference type="GO" id="GO:0032259">
    <property type="term" value="P:methylation"/>
    <property type="evidence" value="ECO:0007669"/>
    <property type="project" value="UniProtKB-KW"/>
</dbReference>
<evidence type="ECO:0000313" key="8">
    <source>
        <dbReference type="EMBL" id="RKQ87468.1"/>
    </source>
</evidence>
<keyword evidence="5" id="KW-0949">S-adenosyl-L-methionine</keyword>
<feature type="compositionally biased region" description="Low complexity" evidence="6">
    <location>
        <begin position="40"/>
        <end position="60"/>
    </location>
</feature>
<name>A0A660L215_9ACTN</name>
<dbReference type="SMART" id="SM00138">
    <property type="entry name" value="MeTrc"/>
    <property type="match status" value="1"/>
</dbReference>
<comment type="catalytic activity">
    <reaction evidence="1">
        <text>L-glutamyl-[protein] + S-adenosyl-L-methionine = [protein]-L-glutamate 5-O-methyl ester + S-adenosyl-L-homocysteine</text>
        <dbReference type="Rhea" id="RHEA:24452"/>
        <dbReference type="Rhea" id="RHEA-COMP:10208"/>
        <dbReference type="Rhea" id="RHEA-COMP:10311"/>
        <dbReference type="ChEBI" id="CHEBI:29973"/>
        <dbReference type="ChEBI" id="CHEBI:57856"/>
        <dbReference type="ChEBI" id="CHEBI:59789"/>
        <dbReference type="ChEBI" id="CHEBI:82795"/>
        <dbReference type="EC" id="2.1.1.80"/>
    </reaction>
</comment>
<dbReference type="Gene3D" id="3.40.50.150">
    <property type="entry name" value="Vaccinia Virus protein VP39"/>
    <property type="match status" value="1"/>
</dbReference>
<dbReference type="InterPro" id="IPR029063">
    <property type="entry name" value="SAM-dependent_MTases_sf"/>
</dbReference>
<keyword evidence="3 8" id="KW-0489">Methyltransferase</keyword>
<organism evidence="8 9">
    <name type="scientific">Solirubrobacter pauli</name>
    <dbReference type="NCBI Taxonomy" id="166793"/>
    <lineage>
        <taxon>Bacteria</taxon>
        <taxon>Bacillati</taxon>
        <taxon>Actinomycetota</taxon>
        <taxon>Thermoleophilia</taxon>
        <taxon>Solirubrobacterales</taxon>
        <taxon>Solirubrobacteraceae</taxon>
        <taxon>Solirubrobacter</taxon>
    </lineage>
</organism>
<dbReference type="InterPro" id="IPR050903">
    <property type="entry name" value="Bact_Chemotaxis_MeTrfase"/>
</dbReference>
<proteinExistence type="predicted"/>